<comment type="caution">
    <text evidence="2">The sequence shown here is derived from an EMBL/GenBank/DDBJ whole genome shotgun (WGS) entry which is preliminary data.</text>
</comment>
<feature type="region of interest" description="Disordered" evidence="1">
    <location>
        <begin position="1"/>
        <end position="45"/>
    </location>
</feature>
<dbReference type="InParanoid" id="A0A286UAM2"/>
<sequence length="278" mass="31274">MSITTNNSAANKGVGGKKRKRNGDDNVASEVDGREKSGEGEDDVRYVRITSGGKIKLWVNFALEFFRENPGKPLVLHTLPPRNPSGSEDIPECQHVKEEDEKEEVKKEEEDSNQVENHENEVTGKSERVEDAGETAVNAAACTTTIPRLITVAEIIKREYLKAQKPKLGDGKSMVGLYQYNYLGCYEDENGRTGESQEDTEEEESRKMRIRSLLEGKNHLRVEKTPYMRITLCTAPISPEAELLQAATFQPPEKKKLSKGARARLRKRLRKGKREDEG</sequence>
<accession>A0A286UAM2</accession>
<feature type="compositionally biased region" description="Basic and acidic residues" evidence="1">
    <location>
        <begin position="92"/>
        <end position="109"/>
    </location>
</feature>
<dbReference type="STRING" id="2282107.A0A286UAM2"/>
<dbReference type="Proteomes" id="UP000217199">
    <property type="component" value="Unassembled WGS sequence"/>
</dbReference>
<feature type="compositionally biased region" description="Basic residues" evidence="1">
    <location>
        <begin position="256"/>
        <end position="272"/>
    </location>
</feature>
<gene>
    <name evidence="2" type="ORF">PNOK_0821500</name>
</gene>
<dbReference type="AlphaFoldDB" id="A0A286UAM2"/>
<dbReference type="EMBL" id="NBII01000008">
    <property type="protein sequence ID" value="PAV16595.1"/>
    <property type="molecule type" value="Genomic_DNA"/>
</dbReference>
<evidence type="ECO:0000313" key="2">
    <source>
        <dbReference type="EMBL" id="PAV16595.1"/>
    </source>
</evidence>
<organism evidence="2 3">
    <name type="scientific">Pyrrhoderma noxium</name>
    <dbReference type="NCBI Taxonomy" id="2282107"/>
    <lineage>
        <taxon>Eukaryota</taxon>
        <taxon>Fungi</taxon>
        <taxon>Dikarya</taxon>
        <taxon>Basidiomycota</taxon>
        <taxon>Agaricomycotina</taxon>
        <taxon>Agaricomycetes</taxon>
        <taxon>Hymenochaetales</taxon>
        <taxon>Hymenochaetaceae</taxon>
        <taxon>Pyrrhoderma</taxon>
    </lineage>
</organism>
<evidence type="ECO:0000256" key="1">
    <source>
        <dbReference type="SAM" id="MobiDB-lite"/>
    </source>
</evidence>
<feature type="region of interest" description="Disordered" evidence="1">
    <location>
        <begin position="248"/>
        <end position="278"/>
    </location>
</feature>
<feature type="region of interest" description="Disordered" evidence="1">
    <location>
        <begin position="77"/>
        <end position="131"/>
    </location>
</feature>
<reference evidence="2 3" key="1">
    <citation type="journal article" date="2017" name="Mol. Ecol.">
        <title>Comparative and population genomic landscape of Phellinus noxius: A hypervariable fungus causing root rot in trees.</title>
        <authorList>
            <person name="Chung C.L."/>
            <person name="Lee T.J."/>
            <person name="Akiba M."/>
            <person name="Lee H.H."/>
            <person name="Kuo T.H."/>
            <person name="Liu D."/>
            <person name="Ke H.M."/>
            <person name="Yokoi T."/>
            <person name="Roa M.B."/>
            <person name="Lu M.J."/>
            <person name="Chang Y.Y."/>
            <person name="Ann P.J."/>
            <person name="Tsai J.N."/>
            <person name="Chen C.Y."/>
            <person name="Tzean S.S."/>
            <person name="Ota Y."/>
            <person name="Hattori T."/>
            <person name="Sahashi N."/>
            <person name="Liou R.F."/>
            <person name="Kikuchi T."/>
            <person name="Tsai I.J."/>
        </authorList>
    </citation>
    <scope>NUCLEOTIDE SEQUENCE [LARGE SCALE GENOMIC DNA]</scope>
    <source>
        <strain evidence="2 3">FFPRI411160</strain>
    </source>
</reference>
<dbReference type="OrthoDB" id="424402at2759"/>
<proteinExistence type="predicted"/>
<evidence type="ECO:0000313" key="3">
    <source>
        <dbReference type="Proteomes" id="UP000217199"/>
    </source>
</evidence>
<feature type="compositionally biased region" description="Basic and acidic residues" evidence="1">
    <location>
        <begin position="31"/>
        <end position="45"/>
    </location>
</feature>
<feature type="region of interest" description="Disordered" evidence="1">
    <location>
        <begin position="188"/>
        <end position="207"/>
    </location>
</feature>
<feature type="compositionally biased region" description="Polar residues" evidence="1">
    <location>
        <begin position="1"/>
        <end position="10"/>
    </location>
</feature>
<feature type="compositionally biased region" description="Basic and acidic residues" evidence="1">
    <location>
        <begin position="116"/>
        <end position="131"/>
    </location>
</feature>
<name>A0A286UAM2_9AGAM</name>
<keyword evidence="3" id="KW-1185">Reference proteome</keyword>
<protein>
    <submittedName>
        <fullName evidence="2">Uncharacterized protein</fullName>
    </submittedName>
</protein>